<evidence type="ECO:0000256" key="10">
    <source>
        <dbReference type="ARBA" id="ARBA00023242"/>
    </source>
</evidence>
<keyword evidence="6" id="KW-0677">Repeat</keyword>
<dbReference type="SUPFAM" id="SSF47576">
    <property type="entry name" value="Calponin-homology domain, CH-domain"/>
    <property type="match status" value="1"/>
</dbReference>
<dbReference type="PROSITE" id="PS50021">
    <property type="entry name" value="CH"/>
    <property type="match status" value="2"/>
</dbReference>
<dbReference type="GO" id="GO:0007051">
    <property type="term" value="P:spindle organization"/>
    <property type="evidence" value="ECO:0007669"/>
    <property type="project" value="UniProtKB-ARBA"/>
</dbReference>
<dbReference type="InterPro" id="IPR016024">
    <property type="entry name" value="ARM-type_fold"/>
</dbReference>
<name>A0A674JMU0_9SAUR</name>
<organism evidence="14 15">
    <name type="scientific">Terrapene triunguis</name>
    <name type="common">Three-toed box turtle</name>
    <dbReference type="NCBI Taxonomy" id="2587831"/>
    <lineage>
        <taxon>Eukaryota</taxon>
        <taxon>Metazoa</taxon>
        <taxon>Chordata</taxon>
        <taxon>Craniata</taxon>
        <taxon>Vertebrata</taxon>
        <taxon>Euteleostomi</taxon>
        <taxon>Archelosauria</taxon>
        <taxon>Testudinata</taxon>
        <taxon>Testudines</taxon>
        <taxon>Cryptodira</taxon>
        <taxon>Durocryptodira</taxon>
        <taxon>Testudinoidea</taxon>
        <taxon>Emydidae</taxon>
        <taxon>Terrapene</taxon>
    </lineage>
</organism>
<protein>
    <recommendedName>
        <fullName evidence="13">Calponin-homology (CH) domain-containing protein</fullName>
    </recommendedName>
</protein>
<reference evidence="14" key="1">
    <citation type="submission" date="2025-08" db="UniProtKB">
        <authorList>
            <consortium name="Ensembl"/>
        </authorList>
    </citation>
    <scope>IDENTIFICATION</scope>
</reference>
<dbReference type="CDD" id="cd21224">
    <property type="entry name" value="CH_ASPM_rpt2"/>
    <property type="match status" value="1"/>
</dbReference>
<evidence type="ECO:0000256" key="1">
    <source>
        <dbReference type="ARBA" id="ARBA00004123"/>
    </source>
</evidence>
<dbReference type="Pfam" id="PF00612">
    <property type="entry name" value="IQ"/>
    <property type="match status" value="7"/>
</dbReference>
<dbReference type="SUPFAM" id="SSF48371">
    <property type="entry name" value="ARM repeat"/>
    <property type="match status" value="1"/>
</dbReference>
<feature type="domain" description="Calponin-homology (CH)" evidence="13">
    <location>
        <begin position="170"/>
        <end position="306"/>
    </location>
</feature>
<dbReference type="GO" id="GO:0051295">
    <property type="term" value="P:establishment of meiotic spindle localization"/>
    <property type="evidence" value="ECO:0007669"/>
    <property type="project" value="TreeGrafter"/>
</dbReference>
<evidence type="ECO:0000256" key="12">
    <source>
        <dbReference type="SAM" id="Coils"/>
    </source>
</evidence>
<dbReference type="Pfam" id="PF00307">
    <property type="entry name" value="CH"/>
    <property type="match status" value="1"/>
</dbReference>
<dbReference type="GeneTree" id="ENSGT00560000077332"/>
<proteinExistence type="predicted"/>
<dbReference type="PANTHER" id="PTHR22706:SF1">
    <property type="entry name" value="ASSEMBLY FACTOR FOR SPINDLE MICROTUBULES"/>
    <property type="match status" value="1"/>
</dbReference>
<evidence type="ECO:0000313" key="15">
    <source>
        <dbReference type="Proteomes" id="UP000472274"/>
    </source>
</evidence>
<keyword evidence="9 12" id="KW-0175">Coiled coil</keyword>
<evidence type="ECO:0000256" key="4">
    <source>
        <dbReference type="ARBA" id="ARBA00022553"/>
    </source>
</evidence>
<evidence type="ECO:0000256" key="7">
    <source>
        <dbReference type="ARBA" id="ARBA00022776"/>
    </source>
</evidence>
<evidence type="ECO:0000256" key="6">
    <source>
        <dbReference type="ARBA" id="ARBA00022737"/>
    </source>
</evidence>
<dbReference type="InParanoid" id="A0A674JMU0"/>
<dbReference type="CDD" id="cd23767">
    <property type="entry name" value="IQCD"/>
    <property type="match status" value="2"/>
</dbReference>
<dbReference type="InterPro" id="IPR001715">
    <property type="entry name" value="CH_dom"/>
</dbReference>
<keyword evidence="7" id="KW-0498">Mitosis</keyword>
<dbReference type="Gene3D" id="1.20.5.190">
    <property type="match status" value="6"/>
</dbReference>
<dbReference type="InterPro" id="IPR051185">
    <property type="entry name" value="ASPM"/>
</dbReference>
<dbReference type="InterPro" id="IPR000048">
    <property type="entry name" value="IQ_motif_EF-hand-BS"/>
</dbReference>
<keyword evidence="15" id="KW-1185">Reference proteome</keyword>
<feature type="coiled-coil region" evidence="12">
    <location>
        <begin position="306"/>
        <end position="333"/>
    </location>
</feature>
<keyword evidence="5" id="KW-0132">Cell division</keyword>
<evidence type="ECO:0000259" key="13">
    <source>
        <dbReference type="PROSITE" id="PS50021"/>
    </source>
</evidence>
<gene>
    <name evidence="14" type="primary">LOC112104414</name>
</gene>
<dbReference type="Proteomes" id="UP000472274">
    <property type="component" value="Unplaced"/>
</dbReference>
<evidence type="ECO:0000256" key="11">
    <source>
        <dbReference type="ARBA" id="ARBA00023306"/>
    </source>
</evidence>
<keyword evidence="4" id="KW-0597">Phosphoprotein</keyword>
<dbReference type="GO" id="GO:0000922">
    <property type="term" value="C:spindle pole"/>
    <property type="evidence" value="ECO:0007669"/>
    <property type="project" value="TreeGrafter"/>
</dbReference>
<evidence type="ECO:0000256" key="3">
    <source>
        <dbReference type="ARBA" id="ARBA00022490"/>
    </source>
</evidence>
<dbReference type="SUPFAM" id="SSF52540">
    <property type="entry name" value="P-loop containing nucleoside triphosphate hydrolases"/>
    <property type="match status" value="2"/>
</dbReference>
<dbReference type="GO" id="GO:0005516">
    <property type="term" value="F:calmodulin binding"/>
    <property type="evidence" value="ECO:0007669"/>
    <property type="project" value="UniProtKB-KW"/>
</dbReference>
<dbReference type="PANTHER" id="PTHR22706">
    <property type="entry name" value="ASSEMBLY FACTOR FOR SPINDLE MICROTUBULES"/>
    <property type="match status" value="1"/>
</dbReference>
<evidence type="ECO:0000313" key="14">
    <source>
        <dbReference type="Ensembl" id="ENSTMTP00000023106.1"/>
    </source>
</evidence>
<keyword evidence="10" id="KW-0539">Nucleus</keyword>
<keyword evidence="8" id="KW-0112">Calmodulin-binding</keyword>
<accession>A0A674JMU0</accession>
<dbReference type="FunFam" id="1.10.418.10:FF:000051">
    <property type="entry name" value="Abnormal spindle-like microcephaly-associated protein homolog"/>
    <property type="match status" value="1"/>
</dbReference>
<keyword evidence="3" id="KW-0963">Cytoplasm</keyword>
<dbReference type="AlphaFoldDB" id="A0A674JMU0"/>
<dbReference type="GO" id="GO:0000278">
    <property type="term" value="P:mitotic cell cycle"/>
    <property type="evidence" value="ECO:0007669"/>
    <property type="project" value="TreeGrafter"/>
</dbReference>
<dbReference type="InterPro" id="IPR027417">
    <property type="entry name" value="P-loop_NTPase"/>
</dbReference>
<dbReference type="GO" id="GO:0005634">
    <property type="term" value="C:nucleus"/>
    <property type="evidence" value="ECO:0007669"/>
    <property type="project" value="UniProtKB-SubCell"/>
</dbReference>
<dbReference type="GO" id="GO:0005737">
    <property type="term" value="C:cytoplasm"/>
    <property type="evidence" value="ECO:0007669"/>
    <property type="project" value="UniProtKB-SubCell"/>
</dbReference>
<evidence type="ECO:0000256" key="2">
    <source>
        <dbReference type="ARBA" id="ARBA00004496"/>
    </source>
</evidence>
<dbReference type="Gene3D" id="1.10.418.10">
    <property type="entry name" value="Calponin-like domain"/>
    <property type="match status" value="2"/>
</dbReference>
<sequence length="1142" mass="132739">MSLRAYTARCRLNKLRRAACRLFTSETMVKAIKRLEFEIETRRLLVRKDRHLWKDIGERQKVLNWLLSYNPLWLRIGLETIYGELIALESNSDIMGLAMFILSRLLWNPDIAAEYRHPTVPHLYRDGHEEALSKFTLKKLLLLVCFLDHAKQSRIIDHDPCLFCKDAEFKNSKDVLLAFSRDFLSGEGDLSRHLGFLGLPVSHVQTPLDEFDFAVTNLAVDLQCGIRLVRTMELLTKNWSLSKKLRVPAISRLQKMHNVDVALHVLKERGIQLKDECGASIESRDIVDRHRERTLALLWKIAFAFQVDVSLNVEQLEEEISFLKNTHNIKTKLATLVSCSNQSKVRKTSSTYSSESYSKNVKLLMDWVNAVCGFYNTKVENFTVSFSDGRVLCYLIHHYHPCYVPLEAVSQCTTQTVECTKTGTVALNSSSESDTSLNMLDGTFDQTITTSVLYKELLDNEKRNFQLINTAVSDLGGIPAMIHHSDMSNTIPDERVVITYLSFLCSRLLDLRKETRAARLIQSVWRKYRLNAELKLHQEKDKAARIIQSTVINFLSHRRIQKKVNAAIFIQKHWRRYLAERKTLKLKKAKLEETKSESAIVIQALFRGFKARQLAGKMRAARTIQAWFRRYRARKEYTAVVKATCVIQGYFKSKRQRTWFLKMKASTVTIQRRWRETLTARTILLQFLATKKQQAACLIQAAYRGFKERHKFHQQKAAALVIQKHIRARQEGRLECIKYIKTRKAAIKLQAFFRGWLVRKKILDQKQKKRLLCFSAAAYHHLSAIKIQRAFRIHLVLKHAQMQISSVLCIQRWFRARLQQQKSLQDHQKIIKIQRMVRRWLKQRNEAATTIQRAVRKFLFYKQRRKLKNGIIKFQALWRGYSWRKKNDTAKTKALRRSLEMANKESKEENKLCNRTAVAIDYLLKYKHISYILAALKHLEVVTRLSPLCCENMAQSGAIFTIFILIRNCNRSIPCMEVIKYSVQVLLNVSKYERTTQAVYEVENSVDTLLDLLQMYREKAGDKTSEKGGSIFTKTCCLLAILLKDSKRASDIRSTSRAASRIHSLYRLTARKHKMDAERTLSKHKMHTSVSGSFFVPVTPVRTKVVSRIKPDWVLRKDNMQEIVDPLQAIRMVMDTLGTAYH</sequence>
<dbReference type="SMART" id="SM00015">
    <property type="entry name" value="IQ"/>
    <property type="match status" value="11"/>
</dbReference>
<evidence type="ECO:0000256" key="9">
    <source>
        <dbReference type="ARBA" id="ARBA00023054"/>
    </source>
</evidence>
<dbReference type="InterPro" id="IPR036872">
    <property type="entry name" value="CH_dom_sf"/>
</dbReference>
<feature type="domain" description="Calponin-homology (CH)" evidence="13">
    <location>
        <begin position="358"/>
        <end position="509"/>
    </location>
</feature>
<evidence type="ECO:0000256" key="8">
    <source>
        <dbReference type="ARBA" id="ARBA00022860"/>
    </source>
</evidence>
<evidence type="ECO:0000256" key="5">
    <source>
        <dbReference type="ARBA" id="ARBA00022618"/>
    </source>
</evidence>
<dbReference type="Ensembl" id="ENSTMTT00000023921.1">
    <property type="protein sequence ID" value="ENSTMTP00000023106.1"/>
    <property type="gene ID" value="ENSTMTG00000016810.1"/>
</dbReference>
<comment type="subcellular location">
    <subcellularLocation>
        <location evidence="2">Cytoplasm</location>
    </subcellularLocation>
    <subcellularLocation>
        <location evidence="1">Nucleus</location>
    </subcellularLocation>
</comment>
<dbReference type="GO" id="GO:0051301">
    <property type="term" value="P:cell division"/>
    <property type="evidence" value="ECO:0007669"/>
    <property type="project" value="UniProtKB-KW"/>
</dbReference>
<dbReference type="CDD" id="cd21223">
    <property type="entry name" value="CH_ASPM_rpt1"/>
    <property type="match status" value="1"/>
</dbReference>
<dbReference type="PROSITE" id="PS50096">
    <property type="entry name" value="IQ"/>
    <property type="match status" value="6"/>
</dbReference>
<keyword evidence="11" id="KW-0131">Cell cycle</keyword>
<reference evidence="14" key="2">
    <citation type="submission" date="2025-09" db="UniProtKB">
        <authorList>
            <consortium name="Ensembl"/>
        </authorList>
    </citation>
    <scope>IDENTIFICATION</scope>
</reference>
<dbReference type="SMART" id="SM00033">
    <property type="entry name" value="CH"/>
    <property type="match status" value="2"/>
</dbReference>